<dbReference type="InterPro" id="IPR050209">
    <property type="entry name" value="Rab_GTPases_membrane_traffic"/>
</dbReference>
<dbReference type="PROSITE" id="PS51419">
    <property type="entry name" value="RAB"/>
    <property type="match status" value="1"/>
</dbReference>
<dbReference type="Gene3D" id="3.40.50.300">
    <property type="entry name" value="P-loop containing nucleotide triphosphate hydrolases"/>
    <property type="match status" value="1"/>
</dbReference>
<dbReference type="SMART" id="SM00175">
    <property type="entry name" value="RAB"/>
    <property type="match status" value="1"/>
</dbReference>
<sequence length="109" mass="12377">MATNNFDYLHKIVLVGDTNVGKSKLMNNIRFEQAEFRPTIGVEFTSKSFQVDGSSVKMQIWDTAGQERFRSITRAYFRGARGVLLLYDTSNQSEHLSSYSLLLTLTPYG</sequence>
<dbReference type="InterPro" id="IPR027417">
    <property type="entry name" value="P-loop_NTPase"/>
</dbReference>
<proteinExistence type="inferred from homology"/>
<dbReference type="EMBL" id="JARBJD010000007">
    <property type="protein sequence ID" value="KAK2963311.1"/>
    <property type="molecule type" value="Genomic_DNA"/>
</dbReference>
<dbReference type="InterPro" id="IPR001806">
    <property type="entry name" value="Small_GTPase"/>
</dbReference>
<evidence type="ECO:0000313" key="2">
    <source>
        <dbReference type="EMBL" id="KAK2963311.1"/>
    </source>
</evidence>
<name>A0ABQ9YHS2_9EUKA</name>
<dbReference type="PANTHER" id="PTHR47979">
    <property type="entry name" value="DRAB11-RELATED"/>
    <property type="match status" value="1"/>
</dbReference>
<gene>
    <name evidence="2" type="ORF">BLNAU_1845</name>
</gene>
<protein>
    <submittedName>
        <fullName evidence="2">GTP-binding protein ypt2</fullName>
    </submittedName>
</protein>
<accession>A0ABQ9YHS2</accession>
<dbReference type="Pfam" id="PF00071">
    <property type="entry name" value="Ras"/>
    <property type="match status" value="1"/>
</dbReference>
<comment type="caution">
    <text evidence="2">The sequence shown here is derived from an EMBL/GenBank/DDBJ whole genome shotgun (WGS) entry which is preliminary data.</text>
</comment>
<reference evidence="2 3" key="1">
    <citation type="journal article" date="2022" name="bioRxiv">
        <title>Genomics of Preaxostyla Flagellates Illuminates Evolutionary Transitions and the Path Towards Mitochondrial Loss.</title>
        <authorList>
            <person name="Novak L.V.F."/>
            <person name="Treitli S.C."/>
            <person name="Pyrih J."/>
            <person name="Halakuc P."/>
            <person name="Pipaliya S.V."/>
            <person name="Vacek V."/>
            <person name="Brzon O."/>
            <person name="Soukal P."/>
            <person name="Eme L."/>
            <person name="Dacks J.B."/>
            <person name="Karnkowska A."/>
            <person name="Elias M."/>
            <person name="Hampl V."/>
        </authorList>
    </citation>
    <scope>NUCLEOTIDE SEQUENCE [LARGE SCALE GENOMIC DNA]</scope>
    <source>
        <strain evidence="2">NAU3</strain>
        <tissue evidence="2">Gut</tissue>
    </source>
</reference>
<keyword evidence="3" id="KW-1185">Reference proteome</keyword>
<dbReference type="Proteomes" id="UP001281761">
    <property type="component" value="Unassembled WGS sequence"/>
</dbReference>
<dbReference type="PRINTS" id="PR00449">
    <property type="entry name" value="RASTRNSFRMNG"/>
</dbReference>
<dbReference type="SUPFAM" id="SSF52540">
    <property type="entry name" value="P-loop containing nucleoside triphosphate hydrolases"/>
    <property type="match status" value="1"/>
</dbReference>
<evidence type="ECO:0000256" key="1">
    <source>
        <dbReference type="ARBA" id="ARBA00006270"/>
    </source>
</evidence>
<dbReference type="InterPro" id="IPR005225">
    <property type="entry name" value="Small_GTP-bd"/>
</dbReference>
<comment type="similarity">
    <text evidence="1">Belongs to the small GTPase superfamily. Rab family.</text>
</comment>
<organism evidence="2 3">
    <name type="scientific">Blattamonas nauphoetae</name>
    <dbReference type="NCBI Taxonomy" id="2049346"/>
    <lineage>
        <taxon>Eukaryota</taxon>
        <taxon>Metamonada</taxon>
        <taxon>Preaxostyla</taxon>
        <taxon>Oxymonadida</taxon>
        <taxon>Blattamonas</taxon>
    </lineage>
</organism>
<dbReference type="NCBIfam" id="TIGR00231">
    <property type="entry name" value="small_GTP"/>
    <property type="match status" value="1"/>
</dbReference>
<evidence type="ECO:0000313" key="3">
    <source>
        <dbReference type="Proteomes" id="UP001281761"/>
    </source>
</evidence>